<proteinExistence type="predicted"/>
<feature type="region of interest" description="Disordered" evidence="1">
    <location>
        <begin position="22"/>
        <end position="62"/>
    </location>
</feature>
<feature type="compositionally biased region" description="Low complexity" evidence="1">
    <location>
        <begin position="37"/>
        <end position="49"/>
    </location>
</feature>
<evidence type="ECO:0000313" key="2">
    <source>
        <dbReference type="EMBL" id="KOM46928.1"/>
    </source>
</evidence>
<evidence type="ECO:0000313" key="3">
    <source>
        <dbReference type="Proteomes" id="UP000053144"/>
    </source>
</evidence>
<feature type="compositionally biased region" description="Basic residues" evidence="1">
    <location>
        <begin position="50"/>
        <end position="62"/>
    </location>
</feature>
<reference evidence="3" key="1">
    <citation type="journal article" date="2015" name="Proc. Natl. Acad. Sci. U.S.A.">
        <title>Genome sequencing of adzuki bean (Vigna angularis) provides insight into high starch and low fat accumulation and domestication.</title>
        <authorList>
            <person name="Yang K."/>
            <person name="Tian Z."/>
            <person name="Chen C."/>
            <person name="Luo L."/>
            <person name="Zhao B."/>
            <person name="Wang Z."/>
            <person name="Yu L."/>
            <person name="Li Y."/>
            <person name="Sun Y."/>
            <person name="Li W."/>
            <person name="Chen Y."/>
            <person name="Li Y."/>
            <person name="Zhang Y."/>
            <person name="Ai D."/>
            <person name="Zhao J."/>
            <person name="Shang C."/>
            <person name="Ma Y."/>
            <person name="Wu B."/>
            <person name="Wang M."/>
            <person name="Gao L."/>
            <person name="Sun D."/>
            <person name="Zhang P."/>
            <person name="Guo F."/>
            <person name="Wang W."/>
            <person name="Li Y."/>
            <person name="Wang J."/>
            <person name="Varshney R.K."/>
            <person name="Wang J."/>
            <person name="Ling H.Q."/>
            <person name="Wan P."/>
        </authorList>
    </citation>
    <scope>NUCLEOTIDE SEQUENCE</scope>
    <source>
        <strain evidence="3">cv. Jingnong 6</strain>
    </source>
</reference>
<evidence type="ECO:0000256" key="1">
    <source>
        <dbReference type="SAM" id="MobiDB-lite"/>
    </source>
</evidence>
<dbReference type="Gramene" id="KOM46928">
    <property type="protein sequence ID" value="KOM46928"/>
    <property type="gene ID" value="LR48_Vigan07g063200"/>
</dbReference>
<protein>
    <submittedName>
        <fullName evidence="2">Uncharacterized protein</fullName>
    </submittedName>
</protein>
<gene>
    <name evidence="2" type="ORF">LR48_Vigan07g063200</name>
</gene>
<dbReference type="EMBL" id="CM003377">
    <property type="protein sequence ID" value="KOM46928.1"/>
    <property type="molecule type" value="Genomic_DNA"/>
</dbReference>
<dbReference type="AlphaFoldDB" id="A0A0L9UVZ6"/>
<dbReference type="Proteomes" id="UP000053144">
    <property type="component" value="Chromosome 7"/>
</dbReference>
<name>A0A0L9UVZ6_PHAAN</name>
<sequence>MRTWNRRSEGEEAFGCSKLRRKKRSWRRREASRVDGTAALPTVPTAAAPSHHRRKECVQPRRRSLGDSAVWLSGEASGGGSEGVKKIERIVLCVRSDWLRRVKVKA</sequence>
<accession>A0A0L9UVZ6</accession>
<organism evidence="2 3">
    <name type="scientific">Phaseolus angularis</name>
    <name type="common">Azuki bean</name>
    <name type="synonym">Vigna angularis</name>
    <dbReference type="NCBI Taxonomy" id="3914"/>
    <lineage>
        <taxon>Eukaryota</taxon>
        <taxon>Viridiplantae</taxon>
        <taxon>Streptophyta</taxon>
        <taxon>Embryophyta</taxon>
        <taxon>Tracheophyta</taxon>
        <taxon>Spermatophyta</taxon>
        <taxon>Magnoliopsida</taxon>
        <taxon>eudicotyledons</taxon>
        <taxon>Gunneridae</taxon>
        <taxon>Pentapetalae</taxon>
        <taxon>rosids</taxon>
        <taxon>fabids</taxon>
        <taxon>Fabales</taxon>
        <taxon>Fabaceae</taxon>
        <taxon>Papilionoideae</taxon>
        <taxon>50 kb inversion clade</taxon>
        <taxon>NPAAA clade</taxon>
        <taxon>indigoferoid/millettioid clade</taxon>
        <taxon>Phaseoleae</taxon>
        <taxon>Vigna</taxon>
    </lineage>
</organism>